<dbReference type="GO" id="GO:0050897">
    <property type="term" value="F:cobalt ion binding"/>
    <property type="evidence" value="ECO:0007669"/>
    <property type="project" value="TreeGrafter"/>
</dbReference>
<accession>A0A2H0YMU8</accession>
<gene>
    <name evidence="10" type="ORF">COT33_00010</name>
</gene>
<dbReference type="GO" id="GO:0015087">
    <property type="term" value="F:cobalt ion transmembrane transporter activity"/>
    <property type="evidence" value="ECO:0007669"/>
    <property type="project" value="TreeGrafter"/>
</dbReference>
<dbReference type="PANTHER" id="PTHR46494:SF1">
    <property type="entry name" value="CORA FAMILY METAL ION TRANSPORTER (EUROFUNG)"/>
    <property type="match status" value="1"/>
</dbReference>
<evidence type="ECO:0000256" key="9">
    <source>
        <dbReference type="SAM" id="Phobius"/>
    </source>
</evidence>
<organism evidence="10 11">
    <name type="scientific">Candidatus Nealsonbacteria bacterium CG08_land_8_20_14_0_20_38_20</name>
    <dbReference type="NCBI Taxonomy" id="1974705"/>
    <lineage>
        <taxon>Bacteria</taxon>
        <taxon>Candidatus Nealsoniibacteriota</taxon>
    </lineage>
</organism>
<keyword evidence="5 9" id="KW-0812">Transmembrane</keyword>
<comment type="caution">
    <text evidence="10">The sequence shown here is derived from an EMBL/GenBank/DDBJ whole genome shotgun (WGS) entry which is preliminary data.</text>
</comment>
<name>A0A2H0YMU8_9BACT</name>
<dbReference type="EMBL" id="PEYD01000001">
    <property type="protein sequence ID" value="PIS39808.1"/>
    <property type="molecule type" value="Genomic_DNA"/>
</dbReference>
<comment type="subcellular location">
    <subcellularLocation>
        <location evidence="1">Cell membrane</location>
        <topology evidence="1">Multi-pass membrane protein</topology>
    </subcellularLocation>
</comment>
<feature type="coiled-coil region" evidence="8">
    <location>
        <begin position="132"/>
        <end position="166"/>
    </location>
</feature>
<evidence type="ECO:0000256" key="6">
    <source>
        <dbReference type="ARBA" id="ARBA00022989"/>
    </source>
</evidence>
<dbReference type="InterPro" id="IPR045863">
    <property type="entry name" value="CorA_TM1_TM2"/>
</dbReference>
<feature type="transmembrane region" description="Helical" evidence="9">
    <location>
        <begin position="286"/>
        <end position="306"/>
    </location>
</feature>
<keyword evidence="4" id="KW-1003">Cell membrane</keyword>
<evidence type="ECO:0000256" key="1">
    <source>
        <dbReference type="ARBA" id="ARBA00004651"/>
    </source>
</evidence>
<dbReference type="Proteomes" id="UP000230088">
    <property type="component" value="Unassembled WGS sequence"/>
</dbReference>
<dbReference type="AlphaFoldDB" id="A0A2H0YMU8"/>
<dbReference type="PANTHER" id="PTHR46494">
    <property type="entry name" value="CORA FAMILY METAL ION TRANSPORTER (EUROFUNG)"/>
    <property type="match status" value="1"/>
</dbReference>
<dbReference type="SUPFAM" id="SSF143865">
    <property type="entry name" value="CorA soluble domain-like"/>
    <property type="match status" value="1"/>
</dbReference>
<dbReference type="GO" id="GO:0015095">
    <property type="term" value="F:magnesium ion transmembrane transporter activity"/>
    <property type="evidence" value="ECO:0007669"/>
    <property type="project" value="TreeGrafter"/>
</dbReference>
<dbReference type="Gene3D" id="3.30.460.20">
    <property type="entry name" value="CorA soluble domain-like"/>
    <property type="match status" value="1"/>
</dbReference>
<dbReference type="GO" id="GO:0005886">
    <property type="term" value="C:plasma membrane"/>
    <property type="evidence" value="ECO:0007669"/>
    <property type="project" value="UniProtKB-SubCell"/>
</dbReference>
<sequence>MLKLYLIKNMRNIIEYQDLIWMDINEPTAEDIEYLGNNFRLHPLTLKTIIPAIHHPDLEIFRNYIFIILHHPDSEKKENMEIQELDIIAGEKYLITSHYKIIKPLNSIFEECLKSPRKKEEYLKKGIGHLLFVILRQLLKEKLNKIDELEDEIDLVENEIFLGKEKEIIKRISLLKRKILTFWRAFEPQRMIFDSLKNIGPKLFGPDLKPHFFVLFRIYQEIEDTIKNSKETIESLETTNHILITVGLEEVIKVLTLLSAIILPLTFLTSIWSMNTKVLPIANTDFGFWLIIIVLIITFSLMVAYFKLKKWL</sequence>
<protein>
    <recommendedName>
        <fullName evidence="12">Magnesium transporter CorA</fullName>
    </recommendedName>
</protein>
<proteinExistence type="inferred from homology"/>
<feature type="transmembrane region" description="Helical" evidence="9">
    <location>
        <begin position="254"/>
        <end position="274"/>
    </location>
</feature>
<keyword evidence="8" id="KW-0175">Coiled coil</keyword>
<keyword evidence="3" id="KW-0813">Transport</keyword>
<evidence type="ECO:0000256" key="8">
    <source>
        <dbReference type="SAM" id="Coils"/>
    </source>
</evidence>
<evidence type="ECO:0000313" key="10">
    <source>
        <dbReference type="EMBL" id="PIS39808.1"/>
    </source>
</evidence>
<evidence type="ECO:0000256" key="2">
    <source>
        <dbReference type="ARBA" id="ARBA00009765"/>
    </source>
</evidence>
<keyword evidence="7 9" id="KW-0472">Membrane</keyword>
<reference evidence="11" key="1">
    <citation type="submission" date="2017-09" db="EMBL/GenBank/DDBJ databases">
        <title>Depth-based differentiation of microbial function through sediment-hosted aquifers and enrichment of novel symbionts in the deep terrestrial subsurface.</title>
        <authorList>
            <person name="Probst A.J."/>
            <person name="Ladd B."/>
            <person name="Jarett J.K."/>
            <person name="Geller-Mcgrath D.E."/>
            <person name="Sieber C.M.K."/>
            <person name="Emerson J.B."/>
            <person name="Anantharaman K."/>
            <person name="Thomas B.C."/>
            <person name="Malmstrom R."/>
            <person name="Stieglmeier M."/>
            <person name="Klingl A."/>
            <person name="Woyke T."/>
            <person name="Ryan C.M."/>
            <person name="Banfield J.F."/>
        </authorList>
    </citation>
    <scope>NUCLEOTIDE SEQUENCE [LARGE SCALE GENOMIC DNA]</scope>
</reference>
<evidence type="ECO:0000256" key="5">
    <source>
        <dbReference type="ARBA" id="ARBA00022692"/>
    </source>
</evidence>
<dbReference type="GO" id="GO:0000287">
    <property type="term" value="F:magnesium ion binding"/>
    <property type="evidence" value="ECO:0007669"/>
    <property type="project" value="TreeGrafter"/>
</dbReference>
<evidence type="ECO:0000256" key="3">
    <source>
        <dbReference type="ARBA" id="ARBA00022448"/>
    </source>
</evidence>
<keyword evidence="6 9" id="KW-1133">Transmembrane helix</keyword>
<comment type="similarity">
    <text evidence="2">Belongs to the CorA metal ion transporter (MIT) (TC 1.A.35) family.</text>
</comment>
<evidence type="ECO:0008006" key="12">
    <source>
        <dbReference type="Google" id="ProtNLM"/>
    </source>
</evidence>
<dbReference type="InterPro" id="IPR002523">
    <property type="entry name" value="MgTranspt_CorA/ZnTranspt_ZntB"/>
</dbReference>
<dbReference type="InterPro" id="IPR045861">
    <property type="entry name" value="CorA_cytoplasmic_dom"/>
</dbReference>
<evidence type="ECO:0000256" key="7">
    <source>
        <dbReference type="ARBA" id="ARBA00023136"/>
    </source>
</evidence>
<dbReference type="CDD" id="cd12822">
    <property type="entry name" value="TmCorA-like"/>
    <property type="match status" value="1"/>
</dbReference>
<dbReference type="Pfam" id="PF01544">
    <property type="entry name" value="CorA"/>
    <property type="match status" value="1"/>
</dbReference>
<evidence type="ECO:0000313" key="11">
    <source>
        <dbReference type="Proteomes" id="UP000230088"/>
    </source>
</evidence>
<evidence type="ECO:0000256" key="4">
    <source>
        <dbReference type="ARBA" id="ARBA00022475"/>
    </source>
</evidence>
<dbReference type="Gene3D" id="1.20.58.340">
    <property type="entry name" value="Magnesium transport protein CorA, transmembrane region"/>
    <property type="match status" value="2"/>
</dbReference>
<dbReference type="SUPFAM" id="SSF144083">
    <property type="entry name" value="Magnesium transport protein CorA, transmembrane region"/>
    <property type="match status" value="1"/>
</dbReference>